<evidence type="ECO:0000313" key="1">
    <source>
        <dbReference type="EMBL" id="CAK0821061.1"/>
    </source>
</evidence>
<name>A0ABN9RS14_9DINO</name>
<sequence>MGRAAKRRRGARPTELDRLGMSPLVFKTGCAWWGGLGAQRTIGARCRVDGVDHERLDLRPWSAGEDRWYVFTPDLDVYVEAVSVAPDAAIIPACRRGFAMGYGDDLSLGDEVGSCGQRSLRAGPDDLLPLNGTDGVHCWWQGPDSVLGIVRSELRRWGAGAGDAVGGTATPPTTALAAGALGAAATRAERGRLGPSGGPRRETLGLETDETVVQKGGDPAADTRTMWVGYGNHADIFESRRGVIRKSMRGRKERKMEYHELKILCVSFYFGK</sequence>
<reference evidence="1" key="1">
    <citation type="submission" date="2023-10" db="EMBL/GenBank/DDBJ databases">
        <authorList>
            <person name="Chen Y."/>
            <person name="Shah S."/>
            <person name="Dougan E. K."/>
            <person name="Thang M."/>
            <person name="Chan C."/>
        </authorList>
    </citation>
    <scope>NUCLEOTIDE SEQUENCE [LARGE SCALE GENOMIC DNA]</scope>
</reference>
<keyword evidence="2" id="KW-1185">Reference proteome</keyword>
<protein>
    <submittedName>
        <fullName evidence="1">Uncharacterized protein</fullName>
    </submittedName>
</protein>
<evidence type="ECO:0000313" key="2">
    <source>
        <dbReference type="Proteomes" id="UP001189429"/>
    </source>
</evidence>
<proteinExistence type="predicted"/>
<dbReference type="EMBL" id="CAUYUJ010007524">
    <property type="protein sequence ID" value="CAK0821061.1"/>
    <property type="molecule type" value="Genomic_DNA"/>
</dbReference>
<feature type="non-terminal residue" evidence="1">
    <location>
        <position position="272"/>
    </location>
</feature>
<comment type="caution">
    <text evidence="1">The sequence shown here is derived from an EMBL/GenBank/DDBJ whole genome shotgun (WGS) entry which is preliminary data.</text>
</comment>
<dbReference type="Proteomes" id="UP001189429">
    <property type="component" value="Unassembled WGS sequence"/>
</dbReference>
<gene>
    <name evidence="1" type="ORF">PCOR1329_LOCUS22488</name>
</gene>
<organism evidence="1 2">
    <name type="scientific">Prorocentrum cordatum</name>
    <dbReference type="NCBI Taxonomy" id="2364126"/>
    <lineage>
        <taxon>Eukaryota</taxon>
        <taxon>Sar</taxon>
        <taxon>Alveolata</taxon>
        <taxon>Dinophyceae</taxon>
        <taxon>Prorocentrales</taxon>
        <taxon>Prorocentraceae</taxon>
        <taxon>Prorocentrum</taxon>
    </lineage>
</organism>
<accession>A0ABN9RS14</accession>